<evidence type="ECO:0000313" key="2">
    <source>
        <dbReference type="EMBL" id="MFC5344139.1"/>
    </source>
</evidence>
<reference evidence="3" key="1">
    <citation type="journal article" date="2019" name="Int. J. Syst. Evol. Microbiol.">
        <title>The Global Catalogue of Microorganisms (GCM) 10K type strain sequencing project: providing services to taxonomists for standard genome sequencing and annotation.</title>
        <authorList>
            <consortium name="The Broad Institute Genomics Platform"/>
            <consortium name="The Broad Institute Genome Sequencing Center for Infectious Disease"/>
            <person name="Wu L."/>
            <person name="Ma J."/>
        </authorList>
    </citation>
    <scope>NUCLEOTIDE SEQUENCE [LARGE SCALE GENOMIC DNA]</scope>
    <source>
        <strain evidence="3">JCM 12125</strain>
    </source>
</reference>
<name>A0ABW0FS56_9CAUL</name>
<dbReference type="Proteomes" id="UP001596152">
    <property type="component" value="Unassembled WGS sequence"/>
</dbReference>
<dbReference type="RefSeq" id="WP_374037317.1">
    <property type="nucleotide sequence ID" value="NZ_CP169082.1"/>
</dbReference>
<sequence>MSSIMTNSVRRSRDHFEPSDIDPQEQRRLRGHLEQIDYAAFVSNREVIPQVLSGSQTEPAAFQRLAVATATARARWIAEALRLSEAGYSVGPAEAQKLSGLRLAYEELYEAYEGLRRMVERGYLPYRAPEPKP</sequence>
<feature type="compositionally biased region" description="Basic and acidic residues" evidence="1">
    <location>
        <begin position="14"/>
        <end position="27"/>
    </location>
</feature>
<organism evidence="2 3">
    <name type="scientific">Brevundimonas staleyi</name>
    <dbReference type="NCBI Taxonomy" id="74326"/>
    <lineage>
        <taxon>Bacteria</taxon>
        <taxon>Pseudomonadati</taxon>
        <taxon>Pseudomonadota</taxon>
        <taxon>Alphaproteobacteria</taxon>
        <taxon>Caulobacterales</taxon>
        <taxon>Caulobacteraceae</taxon>
        <taxon>Brevundimonas</taxon>
    </lineage>
</organism>
<keyword evidence="3" id="KW-1185">Reference proteome</keyword>
<dbReference type="EMBL" id="JBHSLF010000018">
    <property type="protein sequence ID" value="MFC5344139.1"/>
    <property type="molecule type" value="Genomic_DNA"/>
</dbReference>
<evidence type="ECO:0000256" key="1">
    <source>
        <dbReference type="SAM" id="MobiDB-lite"/>
    </source>
</evidence>
<gene>
    <name evidence="2" type="ORF">ACFPIE_09455</name>
</gene>
<protein>
    <submittedName>
        <fullName evidence="2">Uncharacterized protein</fullName>
    </submittedName>
</protein>
<proteinExistence type="predicted"/>
<accession>A0ABW0FS56</accession>
<feature type="region of interest" description="Disordered" evidence="1">
    <location>
        <begin position="1"/>
        <end position="27"/>
    </location>
</feature>
<comment type="caution">
    <text evidence="2">The sequence shown here is derived from an EMBL/GenBank/DDBJ whole genome shotgun (WGS) entry which is preliminary data.</text>
</comment>
<evidence type="ECO:0000313" key="3">
    <source>
        <dbReference type="Proteomes" id="UP001596152"/>
    </source>
</evidence>